<feature type="compositionally biased region" description="Polar residues" evidence="1">
    <location>
        <begin position="123"/>
        <end position="133"/>
    </location>
</feature>
<evidence type="ECO:0000256" key="1">
    <source>
        <dbReference type="SAM" id="MobiDB-lite"/>
    </source>
</evidence>
<accession>A0A6A5ZLK9</accession>
<dbReference type="EMBL" id="ML977314">
    <property type="protein sequence ID" value="KAF2120046.1"/>
    <property type="molecule type" value="Genomic_DNA"/>
</dbReference>
<organism evidence="2 3">
    <name type="scientific">Lophiotrema nucula</name>
    <dbReference type="NCBI Taxonomy" id="690887"/>
    <lineage>
        <taxon>Eukaryota</taxon>
        <taxon>Fungi</taxon>
        <taxon>Dikarya</taxon>
        <taxon>Ascomycota</taxon>
        <taxon>Pezizomycotina</taxon>
        <taxon>Dothideomycetes</taxon>
        <taxon>Pleosporomycetidae</taxon>
        <taxon>Pleosporales</taxon>
        <taxon>Lophiotremataceae</taxon>
        <taxon>Lophiotrema</taxon>
    </lineage>
</organism>
<feature type="region of interest" description="Disordered" evidence="1">
    <location>
        <begin position="121"/>
        <end position="146"/>
    </location>
</feature>
<evidence type="ECO:0000313" key="2">
    <source>
        <dbReference type="EMBL" id="KAF2120046.1"/>
    </source>
</evidence>
<feature type="region of interest" description="Disordered" evidence="1">
    <location>
        <begin position="1"/>
        <end position="109"/>
    </location>
</feature>
<dbReference type="AlphaFoldDB" id="A0A6A5ZLK9"/>
<feature type="compositionally biased region" description="Polar residues" evidence="1">
    <location>
        <begin position="23"/>
        <end position="32"/>
    </location>
</feature>
<reference evidence="2" key="1">
    <citation type="journal article" date="2020" name="Stud. Mycol.">
        <title>101 Dothideomycetes genomes: a test case for predicting lifestyles and emergence of pathogens.</title>
        <authorList>
            <person name="Haridas S."/>
            <person name="Albert R."/>
            <person name="Binder M."/>
            <person name="Bloem J."/>
            <person name="Labutti K."/>
            <person name="Salamov A."/>
            <person name="Andreopoulos B."/>
            <person name="Baker S."/>
            <person name="Barry K."/>
            <person name="Bills G."/>
            <person name="Bluhm B."/>
            <person name="Cannon C."/>
            <person name="Castanera R."/>
            <person name="Culley D."/>
            <person name="Daum C."/>
            <person name="Ezra D."/>
            <person name="Gonzalez J."/>
            <person name="Henrissat B."/>
            <person name="Kuo A."/>
            <person name="Liang C."/>
            <person name="Lipzen A."/>
            <person name="Lutzoni F."/>
            <person name="Magnuson J."/>
            <person name="Mondo S."/>
            <person name="Nolan M."/>
            <person name="Ohm R."/>
            <person name="Pangilinan J."/>
            <person name="Park H.-J."/>
            <person name="Ramirez L."/>
            <person name="Alfaro M."/>
            <person name="Sun H."/>
            <person name="Tritt A."/>
            <person name="Yoshinaga Y."/>
            <person name="Zwiers L.-H."/>
            <person name="Turgeon B."/>
            <person name="Goodwin S."/>
            <person name="Spatafora J."/>
            <person name="Crous P."/>
            <person name="Grigoriev I."/>
        </authorList>
    </citation>
    <scope>NUCLEOTIDE SEQUENCE</scope>
    <source>
        <strain evidence="2">CBS 627.86</strain>
    </source>
</reference>
<gene>
    <name evidence="2" type="ORF">BDV96DRAFT_566599</name>
</gene>
<dbReference type="Proteomes" id="UP000799770">
    <property type="component" value="Unassembled WGS sequence"/>
</dbReference>
<protein>
    <submittedName>
        <fullName evidence="2">Uncharacterized protein</fullName>
    </submittedName>
</protein>
<name>A0A6A5ZLK9_9PLEO</name>
<feature type="compositionally biased region" description="Low complexity" evidence="1">
    <location>
        <begin position="75"/>
        <end position="85"/>
    </location>
</feature>
<sequence>MSFNFRIPFHGSPVPGKPKRSGETGQEVSSTAGIKRGRDTSPDIQNQRRRIAETSSGESGSSSQPQMRPDTLPQGPSRLRLQPRGLRGRIPRAEDTVMKAQPRKLPPYDIEECPEASLDELQRQQQHSGTAPQAHSLPESKDTTREHTDAGDLIYGLQAENQLLSEHNAALERYFQELQTVLPLLEDSWEEVQYRNSVKIQQLRRRVRDLEREAKV</sequence>
<evidence type="ECO:0000313" key="3">
    <source>
        <dbReference type="Proteomes" id="UP000799770"/>
    </source>
</evidence>
<keyword evidence="3" id="KW-1185">Reference proteome</keyword>
<proteinExistence type="predicted"/>